<dbReference type="GO" id="GO:0009055">
    <property type="term" value="F:electron transfer activity"/>
    <property type="evidence" value="ECO:0007669"/>
    <property type="project" value="TreeGrafter"/>
</dbReference>
<name>A0A935KAW1_9RHOO</name>
<evidence type="ECO:0000313" key="3">
    <source>
        <dbReference type="Proteomes" id="UP000739411"/>
    </source>
</evidence>
<dbReference type="Proteomes" id="UP000739411">
    <property type="component" value="Unassembled WGS sequence"/>
</dbReference>
<accession>A0A935KAW1</accession>
<dbReference type="PANTHER" id="PTHR34386:SF1">
    <property type="entry name" value="GLUTAREDOXIN-LIKE PROTEIN NRDH"/>
    <property type="match status" value="1"/>
</dbReference>
<protein>
    <submittedName>
        <fullName evidence="2">Glutaredoxin family protein</fullName>
    </submittedName>
</protein>
<reference evidence="2 3" key="1">
    <citation type="submission" date="2020-10" db="EMBL/GenBank/DDBJ databases">
        <title>Connecting structure to function with the recovery of over 1000 high-quality activated sludge metagenome-assembled genomes encoding full-length rRNA genes using long-read sequencing.</title>
        <authorList>
            <person name="Singleton C.M."/>
            <person name="Petriglieri F."/>
            <person name="Kristensen J.M."/>
            <person name="Kirkegaard R.H."/>
            <person name="Michaelsen T.Y."/>
            <person name="Andersen M.H."/>
            <person name="Karst S.M."/>
            <person name="Dueholm M.S."/>
            <person name="Nielsen P.H."/>
            <person name="Albertsen M."/>
        </authorList>
    </citation>
    <scope>NUCLEOTIDE SEQUENCE [LARGE SCALE GENOMIC DNA]</scope>
    <source>
        <strain evidence="2">EsbW_18-Q3-R4-48_BATAC.463</strain>
    </source>
</reference>
<dbReference type="Pfam" id="PF00462">
    <property type="entry name" value="Glutaredoxin"/>
    <property type="match status" value="1"/>
</dbReference>
<dbReference type="InterPro" id="IPR051548">
    <property type="entry name" value="Grx-like_ET"/>
</dbReference>
<gene>
    <name evidence="2" type="ORF">IPJ38_13630</name>
</gene>
<dbReference type="InterPro" id="IPR036249">
    <property type="entry name" value="Thioredoxin-like_sf"/>
</dbReference>
<evidence type="ECO:0000313" key="2">
    <source>
        <dbReference type="EMBL" id="MBK7415995.1"/>
    </source>
</evidence>
<dbReference type="SUPFAM" id="SSF52833">
    <property type="entry name" value="Thioredoxin-like"/>
    <property type="match status" value="1"/>
</dbReference>
<dbReference type="EMBL" id="JADJMS010000029">
    <property type="protein sequence ID" value="MBK7415995.1"/>
    <property type="molecule type" value="Genomic_DNA"/>
</dbReference>
<dbReference type="Gene3D" id="3.40.30.10">
    <property type="entry name" value="Glutaredoxin"/>
    <property type="match status" value="1"/>
</dbReference>
<sequence length="171" mass="18868">MSHICPHCNYVRKASDSVPDWQCPACEKAYSKASNPLPPDSLRIYGPAVASERSGGIGKYLLVLLMLGAAFWFGRPLMQARDVHVAAVSANQPEVILYATDWCGYCKLTREFFHANGIRYTEQDIEKSSAALAERQKLGGNGIPVIVVGDKVIKGYSEGELRQILRPWLKG</sequence>
<dbReference type="PANTHER" id="PTHR34386">
    <property type="entry name" value="GLUTAREDOXIN"/>
    <property type="match status" value="1"/>
</dbReference>
<dbReference type="PROSITE" id="PS51354">
    <property type="entry name" value="GLUTAREDOXIN_2"/>
    <property type="match status" value="1"/>
</dbReference>
<dbReference type="InterPro" id="IPR002109">
    <property type="entry name" value="Glutaredoxin"/>
</dbReference>
<proteinExistence type="predicted"/>
<feature type="domain" description="Glutaredoxin" evidence="1">
    <location>
        <begin position="95"/>
        <end position="153"/>
    </location>
</feature>
<organism evidence="2 3">
    <name type="scientific">Candidatus Dechloromonas phosphorivorans</name>
    <dbReference type="NCBI Taxonomy" id="2899244"/>
    <lineage>
        <taxon>Bacteria</taxon>
        <taxon>Pseudomonadati</taxon>
        <taxon>Pseudomonadota</taxon>
        <taxon>Betaproteobacteria</taxon>
        <taxon>Rhodocyclales</taxon>
        <taxon>Azonexaceae</taxon>
        <taxon>Dechloromonas</taxon>
    </lineage>
</organism>
<dbReference type="CDD" id="cd02976">
    <property type="entry name" value="NrdH"/>
    <property type="match status" value="1"/>
</dbReference>
<comment type="caution">
    <text evidence="2">The sequence shown here is derived from an EMBL/GenBank/DDBJ whole genome shotgun (WGS) entry which is preliminary data.</text>
</comment>
<dbReference type="GO" id="GO:0045454">
    <property type="term" value="P:cell redox homeostasis"/>
    <property type="evidence" value="ECO:0007669"/>
    <property type="project" value="TreeGrafter"/>
</dbReference>
<evidence type="ECO:0000259" key="1">
    <source>
        <dbReference type="Pfam" id="PF00462"/>
    </source>
</evidence>
<dbReference type="AlphaFoldDB" id="A0A935KAW1"/>